<feature type="region of interest" description="Disordered" evidence="1">
    <location>
        <begin position="78"/>
        <end position="100"/>
    </location>
</feature>
<comment type="caution">
    <text evidence="2">The sequence shown here is derived from an EMBL/GenBank/DDBJ whole genome shotgun (WGS) entry which is preliminary data.</text>
</comment>
<sequence>MAGAALACAATGCGGSTDAYVSLQNAMKSHITTADHRPVGSVSRTPHVHDTTRGATAHLSCLVVFTDGTSYTAAATIHNQNDGGRHNMPDSYSWDSPPPH</sequence>
<keyword evidence="3" id="KW-1185">Reference proteome</keyword>
<evidence type="ECO:0000256" key="1">
    <source>
        <dbReference type="SAM" id="MobiDB-lite"/>
    </source>
</evidence>
<organism evidence="2 3">
    <name type="scientific">Streptomyces tateyamensis</name>
    <dbReference type="NCBI Taxonomy" id="565073"/>
    <lineage>
        <taxon>Bacteria</taxon>
        <taxon>Bacillati</taxon>
        <taxon>Actinomycetota</taxon>
        <taxon>Actinomycetes</taxon>
        <taxon>Kitasatosporales</taxon>
        <taxon>Streptomycetaceae</taxon>
        <taxon>Streptomyces</taxon>
    </lineage>
</organism>
<dbReference type="EMBL" id="PYBW01000087">
    <property type="protein sequence ID" value="PYC75848.1"/>
    <property type="molecule type" value="Genomic_DNA"/>
</dbReference>
<protein>
    <submittedName>
        <fullName evidence="2">Uncharacterized protein</fullName>
    </submittedName>
</protein>
<accession>A0A2V4MXK8</accession>
<reference evidence="2 3" key="1">
    <citation type="submission" date="2018-03" db="EMBL/GenBank/DDBJ databases">
        <title>Bioinformatic expansion and discovery of thiopeptide antibiotics.</title>
        <authorList>
            <person name="Schwalen C.J."/>
            <person name="Hudson G.A."/>
            <person name="Mitchell D.A."/>
        </authorList>
    </citation>
    <scope>NUCLEOTIDE SEQUENCE [LARGE SCALE GENOMIC DNA]</scope>
    <source>
        <strain evidence="2 3">ATCC 21389</strain>
    </source>
</reference>
<gene>
    <name evidence="2" type="ORF">C7C46_23550</name>
</gene>
<name>A0A2V4MXK8_9ACTN</name>
<dbReference type="AlphaFoldDB" id="A0A2V4MXK8"/>
<proteinExistence type="predicted"/>
<dbReference type="Proteomes" id="UP000248039">
    <property type="component" value="Unassembled WGS sequence"/>
</dbReference>
<evidence type="ECO:0000313" key="3">
    <source>
        <dbReference type="Proteomes" id="UP000248039"/>
    </source>
</evidence>
<evidence type="ECO:0000313" key="2">
    <source>
        <dbReference type="EMBL" id="PYC75848.1"/>
    </source>
</evidence>